<dbReference type="Gene3D" id="3.10.50.40">
    <property type="match status" value="1"/>
</dbReference>
<gene>
    <name evidence="11" type="primary">prsA</name>
    <name evidence="15" type="ORF">H0266_06565</name>
</gene>
<dbReference type="PROSITE" id="PS51257">
    <property type="entry name" value="PROKAR_LIPOPROTEIN"/>
    <property type="match status" value="1"/>
</dbReference>
<evidence type="ECO:0000313" key="15">
    <source>
        <dbReference type="EMBL" id="MBA2174570.1"/>
    </source>
</evidence>
<dbReference type="PANTHER" id="PTHR47245:SF1">
    <property type="entry name" value="FOLDASE PROTEIN PRSA"/>
    <property type="match status" value="1"/>
</dbReference>
<dbReference type="RefSeq" id="WP_181471559.1">
    <property type="nucleotide sequence ID" value="NZ_JACEFG010000001.1"/>
</dbReference>
<comment type="similarity">
    <text evidence="3 11">Belongs to the PrsA family.</text>
</comment>
<dbReference type="SUPFAM" id="SSF54534">
    <property type="entry name" value="FKBP-like"/>
    <property type="match status" value="1"/>
</dbReference>
<dbReference type="InterPro" id="IPR046357">
    <property type="entry name" value="PPIase_dom_sf"/>
</dbReference>
<evidence type="ECO:0000256" key="3">
    <source>
        <dbReference type="ARBA" id="ARBA00006071"/>
    </source>
</evidence>
<organism evidence="15 16">
    <name type="scientific">Halobacillus locisalis</name>
    <dbReference type="NCBI Taxonomy" id="220753"/>
    <lineage>
        <taxon>Bacteria</taxon>
        <taxon>Bacillati</taxon>
        <taxon>Bacillota</taxon>
        <taxon>Bacilli</taxon>
        <taxon>Bacillales</taxon>
        <taxon>Bacillaceae</taxon>
        <taxon>Halobacillus</taxon>
    </lineage>
</organism>
<evidence type="ECO:0000256" key="13">
    <source>
        <dbReference type="SAM" id="SignalP"/>
    </source>
</evidence>
<dbReference type="HAMAP" id="MF_01145">
    <property type="entry name" value="Foldase_PrsA"/>
    <property type="match status" value="1"/>
</dbReference>
<dbReference type="EMBL" id="JACEFG010000001">
    <property type="protein sequence ID" value="MBA2174570.1"/>
    <property type="molecule type" value="Genomic_DNA"/>
</dbReference>
<dbReference type="InterPro" id="IPR027304">
    <property type="entry name" value="Trigger_fact/SurA_dom_sf"/>
</dbReference>
<dbReference type="GO" id="GO:0003755">
    <property type="term" value="F:peptidyl-prolyl cis-trans isomerase activity"/>
    <property type="evidence" value="ECO:0007669"/>
    <property type="project" value="UniProtKB-UniRule"/>
</dbReference>
<evidence type="ECO:0000256" key="10">
    <source>
        <dbReference type="ARBA" id="ARBA00023288"/>
    </source>
</evidence>
<evidence type="ECO:0000313" key="16">
    <source>
        <dbReference type="Proteomes" id="UP000571017"/>
    </source>
</evidence>
<feature type="region of interest" description="Disordered" evidence="12">
    <location>
        <begin position="283"/>
        <end position="313"/>
    </location>
</feature>
<dbReference type="InterPro" id="IPR050245">
    <property type="entry name" value="PrsA_foldase"/>
</dbReference>
<keyword evidence="8 11" id="KW-0564">Palmitate</keyword>
<dbReference type="Gene3D" id="1.10.3120.10">
    <property type="entry name" value="Trigger factor, C-terminal domain"/>
    <property type="match status" value="1"/>
</dbReference>
<dbReference type="GO" id="GO:0006457">
    <property type="term" value="P:protein folding"/>
    <property type="evidence" value="ECO:0007669"/>
    <property type="project" value="UniProtKB-UniRule"/>
</dbReference>
<dbReference type="AlphaFoldDB" id="A0A838CRD3"/>
<keyword evidence="9 11" id="KW-0413">Isomerase</keyword>
<comment type="subcellular location">
    <subcellularLocation>
        <location evidence="2 11">Cell membrane</location>
        <topology evidence="2 11">Lipid-anchor</topology>
    </subcellularLocation>
</comment>
<keyword evidence="4 11" id="KW-1003">Cell membrane</keyword>
<evidence type="ECO:0000256" key="7">
    <source>
        <dbReference type="ARBA" id="ARBA00023136"/>
    </source>
</evidence>
<comment type="caution">
    <text evidence="15">The sequence shown here is derived from an EMBL/GenBank/DDBJ whole genome shotgun (WGS) entry which is preliminary data.</text>
</comment>
<dbReference type="Proteomes" id="UP000571017">
    <property type="component" value="Unassembled WGS sequence"/>
</dbReference>
<comment type="function">
    <text evidence="11">Plays a major role in protein secretion by helping the post-translocational extracellular folding of several secreted proteins.</text>
</comment>
<dbReference type="InterPro" id="IPR000297">
    <property type="entry name" value="PPIase_PpiC"/>
</dbReference>
<dbReference type="Pfam" id="PF13616">
    <property type="entry name" value="Rotamase_3"/>
    <property type="match status" value="1"/>
</dbReference>
<dbReference type="PROSITE" id="PS01096">
    <property type="entry name" value="PPIC_PPIASE_1"/>
    <property type="match status" value="1"/>
</dbReference>
<evidence type="ECO:0000256" key="11">
    <source>
        <dbReference type="HAMAP-Rule" id="MF_01145"/>
    </source>
</evidence>
<dbReference type="EC" id="5.2.1.8" evidence="11"/>
<keyword evidence="16" id="KW-1185">Reference proteome</keyword>
<evidence type="ECO:0000259" key="14">
    <source>
        <dbReference type="PROSITE" id="PS50198"/>
    </source>
</evidence>
<sequence>MKRLAMTAALAASVFTLSACTSNADDTESEAIVETNGGEGEVTKEEFYQELKKANGEQVLQQLVMKEVLANNYDVSEEDVNKELESMKEQYGDDFDMVLQQYGMSSEEEFKETIRFSLLQEQAASEDIEITEEEMQKYYDRMKTEVQASHILVKDEETAKEVKQKLEDGQSFDTLASEYSQDGSAQQGGKLGYFSVGKMTPKFEDAAYALEVGEVSDPVQTQFGYHIIKVTDKRDVEDVESFEEAKADIKRTITSQKIDQAALQEKMNQMMQEAEIDVKLDEYKDLFAQPEQTEEAPAEGESTESSDSESSEE</sequence>
<dbReference type="InterPro" id="IPR008880">
    <property type="entry name" value="Trigger_fac_C"/>
</dbReference>
<accession>A0A838CRD3</accession>
<feature type="chain" id="PRO_5032957997" description="Foldase protein PrsA" evidence="13">
    <location>
        <begin position="25"/>
        <end position="313"/>
    </location>
</feature>
<evidence type="ECO:0000256" key="5">
    <source>
        <dbReference type="ARBA" id="ARBA00022729"/>
    </source>
</evidence>
<proteinExistence type="inferred from homology"/>
<dbReference type="GO" id="GO:0005886">
    <property type="term" value="C:plasma membrane"/>
    <property type="evidence" value="ECO:0007669"/>
    <property type="project" value="UniProtKB-SubCell"/>
</dbReference>
<keyword evidence="6 11" id="KW-0697">Rotamase</keyword>
<reference evidence="15 16" key="1">
    <citation type="journal article" date="2004" name="Extremophiles">
        <title>Halobacillus locisalis sp. nov., a halophilic bacterium isolated from a marine solar saltern of the Yellow Sea in Korea.</title>
        <authorList>
            <person name="Yoon J.H."/>
            <person name="Kang K.H."/>
            <person name="Oh T.K."/>
            <person name="Park Y.H."/>
        </authorList>
    </citation>
    <scope>NUCLEOTIDE SEQUENCE [LARGE SCALE GENOMIC DNA]</scope>
    <source>
        <strain evidence="15 16">KCTC 3788</strain>
    </source>
</reference>
<keyword evidence="7 11" id="KW-0472">Membrane</keyword>
<evidence type="ECO:0000256" key="6">
    <source>
        <dbReference type="ARBA" id="ARBA00023110"/>
    </source>
</evidence>
<evidence type="ECO:0000256" key="12">
    <source>
        <dbReference type="SAM" id="MobiDB-lite"/>
    </source>
</evidence>
<protein>
    <recommendedName>
        <fullName evidence="11">Foldase protein PrsA</fullName>
        <ecNumber evidence="11">5.2.1.8</ecNumber>
    </recommendedName>
</protein>
<dbReference type="InterPro" id="IPR023058">
    <property type="entry name" value="PPIase_PpiC_CS"/>
</dbReference>
<feature type="domain" description="PpiC" evidence="14">
    <location>
        <begin position="143"/>
        <end position="232"/>
    </location>
</feature>
<dbReference type="SUPFAM" id="SSF109998">
    <property type="entry name" value="Triger factor/SurA peptide-binding domain-like"/>
    <property type="match status" value="1"/>
</dbReference>
<dbReference type="PROSITE" id="PS50198">
    <property type="entry name" value="PPIC_PPIASE_2"/>
    <property type="match status" value="1"/>
</dbReference>
<comment type="catalytic activity">
    <reaction evidence="1 11">
        <text>[protein]-peptidylproline (omega=180) = [protein]-peptidylproline (omega=0)</text>
        <dbReference type="Rhea" id="RHEA:16237"/>
        <dbReference type="Rhea" id="RHEA-COMP:10747"/>
        <dbReference type="Rhea" id="RHEA-COMP:10748"/>
        <dbReference type="ChEBI" id="CHEBI:83833"/>
        <dbReference type="ChEBI" id="CHEBI:83834"/>
        <dbReference type="EC" id="5.2.1.8"/>
    </reaction>
</comment>
<evidence type="ECO:0000256" key="9">
    <source>
        <dbReference type="ARBA" id="ARBA00023235"/>
    </source>
</evidence>
<name>A0A838CRD3_9BACI</name>
<dbReference type="InterPro" id="IPR037041">
    <property type="entry name" value="Trigger_fac_C_sf"/>
</dbReference>
<evidence type="ECO:0000256" key="4">
    <source>
        <dbReference type="ARBA" id="ARBA00022475"/>
    </source>
</evidence>
<feature type="signal peptide" evidence="13">
    <location>
        <begin position="1"/>
        <end position="24"/>
    </location>
</feature>
<evidence type="ECO:0000256" key="8">
    <source>
        <dbReference type="ARBA" id="ARBA00023139"/>
    </source>
</evidence>
<feature type="compositionally biased region" description="Acidic residues" evidence="12">
    <location>
        <begin position="292"/>
        <end position="313"/>
    </location>
</feature>
<evidence type="ECO:0000256" key="2">
    <source>
        <dbReference type="ARBA" id="ARBA00004193"/>
    </source>
</evidence>
<keyword evidence="5 11" id="KW-0732">Signal</keyword>
<dbReference type="PANTHER" id="PTHR47245">
    <property type="entry name" value="PEPTIDYLPROLYL ISOMERASE"/>
    <property type="match status" value="1"/>
</dbReference>
<keyword evidence="10 11" id="KW-0449">Lipoprotein</keyword>
<evidence type="ECO:0000256" key="1">
    <source>
        <dbReference type="ARBA" id="ARBA00000971"/>
    </source>
</evidence>
<dbReference type="GO" id="GO:0015031">
    <property type="term" value="P:protein transport"/>
    <property type="evidence" value="ECO:0007669"/>
    <property type="project" value="InterPro"/>
</dbReference>
<dbReference type="Pfam" id="PF05698">
    <property type="entry name" value="Trigger_C"/>
    <property type="match status" value="1"/>
</dbReference>
<dbReference type="InterPro" id="IPR023059">
    <property type="entry name" value="Foldase_PrsA"/>
</dbReference>